<protein>
    <recommendedName>
        <fullName evidence="2">DUF7344 domain-containing protein</fullName>
    </recommendedName>
</protein>
<feature type="transmembrane region" description="Helical" evidence="1">
    <location>
        <begin position="129"/>
        <end position="152"/>
    </location>
</feature>
<name>A0A3P3REY9_9EURY</name>
<dbReference type="Pfam" id="PF24035">
    <property type="entry name" value="DUF7344"/>
    <property type="match status" value="1"/>
</dbReference>
<keyword evidence="1" id="KW-0472">Membrane</keyword>
<evidence type="ECO:0000313" key="3">
    <source>
        <dbReference type="EMBL" id="RRJ31538.1"/>
    </source>
</evidence>
<evidence type="ECO:0000259" key="2">
    <source>
        <dbReference type="Pfam" id="PF24035"/>
    </source>
</evidence>
<dbReference type="OrthoDB" id="331021at2157"/>
<comment type="caution">
    <text evidence="3">The sequence shown here is derived from an EMBL/GenBank/DDBJ whole genome shotgun (WGS) entry which is preliminary data.</text>
</comment>
<organism evidence="3 4">
    <name type="scientific">Halocatena pleomorpha</name>
    <dbReference type="NCBI Taxonomy" id="1785090"/>
    <lineage>
        <taxon>Archaea</taxon>
        <taxon>Methanobacteriati</taxon>
        <taxon>Methanobacteriota</taxon>
        <taxon>Stenosarchaea group</taxon>
        <taxon>Halobacteria</taxon>
        <taxon>Halobacteriales</taxon>
        <taxon>Natronomonadaceae</taxon>
        <taxon>Halocatena</taxon>
    </lineage>
</organism>
<feature type="domain" description="DUF7344" evidence="2">
    <location>
        <begin position="27"/>
        <end position="104"/>
    </location>
</feature>
<dbReference type="EMBL" id="RRCH01000014">
    <property type="protein sequence ID" value="RRJ31538.1"/>
    <property type="molecule type" value="Genomic_DNA"/>
</dbReference>
<dbReference type="InterPro" id="IPR055768">
    <property type="entry name" value="DUF7344"/>
</dbReference>
<dbReference type="Proteomes" id="UP000282322">
    <property type="component" value="Unassembled WGS sequence"/>
</dbReference>
<keyword evidence="4" id="KW-1185">Reference proteome</keyword>
<keyword evidence="1" id="KW-1133">Transmembrane helix</keyword>
<proteinExistence type="predicted"/>
<gene>
    <name evidence="3" type="ORF">EIK79_07445</name>
</gene>
<keyword evidence="1" id="KW-0812">Transmembrane</keyword>
<evidence type="ECO:0000256" key="1">
    <source>
        <dbReference type="SAM" id="Phobius"/>
    </source>
</evidence>
<dbReference type="AlphaFoldDB" id="A0A3P3REY9"/>
<accession>A0A3P3REY9</accession>
<evidence type="ECO:0000313" key="4">
    <source>
        <dbReference type="Proteomes" id="UP000282322"/>
    </source>
</evidence>
<sequence length="198" mass="22478">MNQGYPQARQGTDIKPADTSLTKDTLFQLLGNRRRRWAIRYLTHNQCTQLSDLSEQIAAWEAGIPVKQVTARQRKRAYTSLQQTHLPALDEAGVIDFSVASGDIEVTERMETLDIYLEVVHKRTIPWSVYYLGVGLVSCVVVLAITTINAWPLTAISLHGWALLFSFMITISGLVHTYRTRMMHLGNHERPPEVKYNP</sequence>
<reference evidence="3 4" key="1">
    <citation type="submission" date="2018-11" db="EMBL/GenBank/DDBJ databases">
        <title>Taxonoimc description of Halomarina strain SPP-AMP-1.</title>
        <authorList>
            <person name="Pal Y."/>
            <person name="Srinivasana K."/>
            <person name="Verma A."/>
            <person name="Kumar P."/>
        </authorList>
    </citation>
    <scope>NUCLEOTIDE SEQUENCE [LARGE SCALE GENOMIC DNA]</scope>
    <source>
        <strain evidence="3 4">SPP-AMP-1</strain>
    </source>
</reference>
<dbReference type="RefSeq" id="WP_124954489.1">
    <property type="nucleotide sequence ID" value="NZ_RRCH01000014.1"/>
</dbReference>
<feature type="transmembrane region" description="Helical" evidence="1">
    <location>
        <begin position="158"/>
        <end position="178"/>
    </location>
</feature>